<evidence type="ECO:0000313" key="3">
    <source>
        <dbReference type="Proteomes" id="UP000235371"/>
    </source>
</evidence>
<gene>
    <name evidence="2" type="ORF">K444DRAFT_613570</name>
</gene>
<keyword evidence="3" id="KW-1185">Reference proteome</keyword>
<dbReference type="AlphaFoldDB" id="A0A2J6T6Q4"/>
<sequence>MEERRGLKHRGFNEEGQKRSKSPRELAKEGVLCRHFNTLGGRASLLDLLTSKVFMKS</sequence>
<dbReference type="EMBL" id="KZ613817">
    <property type="protein sequence ID" value="PMD58702.1"/>
    <property type="molecule type" value="Genomic_DNA"/>
</dbReference>
<evidence type="ECO:0000256" key="1">
    <source>
        <dbReference type="SAM" id="MobiDB-lite"/>
    </source>
</evidence>
<feature type="region of interest" description="Disordered" evidence="1">
    <location>
        <begin position="1"/>
        <end position="26"/>
    </location>
</feature>
<organism evidence="2 3">
    <name type="scientific">Hyaloscypha bicolor E</name>
    <dbReference type="NCBI Taxonomy" id="1095630"/>
    <lineage>
        <taxon>Eukaryota</taxon>
        <taxon>Fungi</taxon>
        <taxon>Dikarya</taxon>
        <taxon>Ascomycota</taxon>
        <taxon>Pezizomycotina</taxon>
        <taxon>Leotiomycetes</taxon>
        <taxon>Helotiales</taxon>
        <taxon>Hyaloscyphaceae</taxon>
        <taxon>Hyaloscypha</taxon>
        <taxon>Hyaloscypha bicolor</taxon>
    </lineage>
</organism>
<protein>
    <submittedName>
        <fullName evidence="2">Uncharacterized protein</fullName>
    </submittedName>
</protein>
<dbReference type="InParanoid" id="A0A2J6T6Q4"/>
<accession>A0A2J6T6Q4</accession>
<dbReference type="RefSeq" id="XP_024735606.1">
    <property type="nucleotide sequence ID" value="XM_024880375.1"/>
</dbReference>
<evidence type="ECO:0000313" key="2">
    <source>
        <dbReference type="EMBL" id="PMD58702.1"/>
    </source>
</evidence>
<name>A0A2J6T6Q4_9HELO</name>
<dbReference type="GeneID" id="36588452"/>
<reference evidence="2 3" key="1">
    <citation type="submission" date="2016-04" db="EMBL/GenBank/DDBJ databases">
        <title>A degradative enzymes factory behind the ericoid mycorrhizal symbiosis.</title>
        <authorList>
            <consortium name="DOE Joint Genome Institute"/>
            <person name="Martino E."/>
            <person name="Morin E."/>
            <person name="Grelet G."/>
            <person name="Kuo A."/>
            <person name="Kohler A."/>
            <person name="Daghino S."/>
            <person name="Barry K."/>
            <person name="Choi C."/>
            <person name="Cichocki N."/>
            <person name="Clum A."/>
            <person name="Copeland A."/>
            <person name="Hainaut M."/>
            <person name="Haridas S."/>
            <person name="Labutti K."/>
            <person name="Lindquist E."/>
            <person name="Lipzen A."/>
            <person name="Khouja H.-R."/>
            <person name="Murat C."/>
            <person name="Ohm R."/>
            <person name="Olson A."/>
            <person name="Spatafora J."/>
            <person name="Veneault-Fourrey C."/>
            <person name="Henrissat B."/>
            <person name="Grigoriev I."/>
            <person name="Martin F."/>
            <person name="Perotto S."/>
        </authorList>
    </citation>
    <scope>NUCLEOTIDE SEQUENCE [LARGE SCALE GENOMIC DNA]</scope>
    <source>
        <strain evidence="2 3">E</strain>
    </source>
</reference>
<dbReference type="Proteomes" id="UP000235371">
    <property type="component" value="Unassembled WGS sequence"/>
</dbReference>
<proteinExistence type="predicted"/>